<dbReference type="GO" id="GO:0004549">
    <property type="term" value="F:tRNA-specific ribonuclease activity"/>
    <property type="evidence" value="ECO:0007669"/>
    <property type="project" value="InterPro"/>
</dbReference>
<evidence type="ECO:0000259" key="1">
    <source>
        <dbReference type="Pfam" id="PF18451"/>
    </source>
</evidence>
<comment type="caution">
    <text evidence="2">The sequence shown here is derived from an EMBL/GenBank/DDBJ whole genome shotgun (WGS) entry which is preliminary data.</text>
</comment>
<dbReference type="CDD" id="cd13442">
    <property type="entry name" value="CDI_toxin_Bp1026b-like"/>
    <property type="match status" value="1"/>
</dbReference>
<proteinExistence type="predicted"/>
<organism evidence="2 3">
    <name type="scientific">Cohnella fermenti</name>
    <dbReference type="NCBI Taxonomy" id="2565925"/>
    <lineage>
        <taxon>Bacteria</taxon>
        <taxon>Bacillati</taxon>
        <taxon>Bacillota</taxon>
        <taxon>Bacilli</taxon>
        <taxon>Bacillales</taxon>
        <taxon>Paenibacillaceae</taxon>
        <taxon>Cohnella</taxon>
    </lineage>
</organism>
<dbReference type="Pfam" id="PF18451">
    <property type="entry name" value="CdiA_C"/>
    <property type="match status" value="1"/>
</dbReference>
<name>A0A4S4BN92_9BACL</name>
<accession>A0A4S4BN92</accession>
<dbReference type="Proteomes" id="UP000310636">
    <property type="component" value="Unassembled WGS sequence"/>
</dbReference>
<gene>
    <name evidence="2" type="ORF">E6C55_27090</name>
</gene>
<evidence type="ECO:0000313" key="3">
    <source>
        <dbReference type="Proteomes" id="UP000310636"/>
    </source>
</evidence>
<dbReference type="EMBL" id="SSOB01000047">
    <property type="protein sequence ID" value="THF73969.1"/>
    <property type="molecule type" value="Genomic_DNA"/>
</dbReference>
<evidence type="ECO:0000313" key="2">
    <source>
        <dbReference type="EMBL" id="THF73969.1"/>
    </source>
</evidence>
<dbReference type="InterPro" id="IPR033806">
    <property type="entry name" value="CDI_toxin_Bp1026b-like"/>
</dbReference>
<dbReference type="Gene3D" id="3.40.1350.120">
    <property type="match status" value="1"/>
</dbReference>
<keyword evidence="3" id="KW-1185">Reference proteome</keyword>
<dbReference type="OrthoDB" id="5524878at2"/>
<dbReference type="InterPro" id="IPR040559">
    <property type="entry name" value="CdiA_C"/>
</dbReference>
<protein>
    <recommendedName>
        <fullName evidence="1">tRNA nuclease CdiA C-terminal domain-containing protein</fullName>
    </recommendedName>
</protein>
<reference evidence="2 3" key="1">
    <citation type="submission" date="2019-04" db="EMBL/GenBank/DDBJ databases">
        <title>Cohnella sp. nov. isolated from preserved vegetables.</title>
        <authorList>
            <person name="Lin S.-Y."/>
            <person name="Hung M.-H."/>
            <person name="Young C.-C."/>
        </authorList>
    </citation>
    <scope>NUCLEOTIDE SEQUENCE [LARGE SCALE GENOMIC DNA]</scope>
    <source>
        <strain evidence="2 3">CC-MHH1044</strain>
    </source>
</reference>
<dbReference type="AlphaFoldDB" id="A0A4S4BN92"/>
<feature type="domain" description="tRNA nuclease CdiA C-terminal" evidence="1">
    <location>
        <begin position="46"/>
        <end position="126"/>
    </location>
</feature>
<sequence>MPNNVDEETKRSLELENDAAEQLARKGYDIEQNPRVIESDGVDLKKDPDYRIEGTIFDCYSPSANKSVRGIWSEVQEKVVVKNQTKNVVINLKQWSGDVSTLVEQFKQWEITGLKEVVAITKNGDIISIFP</sequence>